<dbReference type="KEGG" id="nps:KRR39_09745"/>
<dbReference type="PANTHER" id="PTHR43130:SF3">
    <property type="entry name" value="HTH-TYPE TRANSCRIPTIONAL REGULATOR RV1931C"/>
    <property type="match status" value="1"/>
</dbReference>
<name>A0A975Y1Y1_9ACTN</name>
<feature type="domain" description="DJ-1/PfpI" evidence="4">
    <location>
        <begin position="78"/>
        <end position="241"/>
    </location>
</feature>
<organism evidence="5 6">
    <name type="scientific">Nocardioides panacis</name>
    <dbReference type="NCBI Taxonomy" id="2849501"/>
    <lineage>
        <taxon>Bacteria</taxon>
        <taxon>Bacillati</taxon>
        <taxon>Actinomycetota</taxon>
        <taxon>Actinomycetes</taxon>
        <taxon>Propionibacteriales</taxon>
        <taxon>Nocardioidaceae</taxon>
        <taxon>Nocardioides</taxon>
    </lineage>
</organism>
<feature type="chain" id="PRO_5037723124" evidence="3">
    <location>
        <begin position="29"/>
        <end position="487"/>
    </location>
</feature>
<dbReference type="RefSeq" id="WP_216941826.1">
    <property type="nucleotide sequence ID" value="NZ_CP077062.1"/>
</dbReference>
<gene>
    <name evidence="5" type="ORF">KRR39_09745</name>
</gene>
<evidence type="ECO:0000313" key="6">
    <source>
        <dbReference type="Proteomes" id="UP000683575"/>
    </source>
</evidence>
<dbReference type="Proteomes" id="UP000683575">
    <property type="component" value="Chromosome"/>
</dbReference>
<accession>A0A975Y1Y1</accession>
<keyword evidence="2" id="KW-0472">Membrane</keyword>
<evidence type="ECO:0000256" key="3">
    <source>
        <dbReference type="SAM" id="SignalP"/>
    </source>
</evidence>
<feature type="region of interest" description="Disordered" evidence="1">
    <location>
        <begin position="38"/>
        <end position="65"/>
    </location>
</feature>
<evidence type="ECO:0000313" key="5">
    <source>
        <dbReference type="EMBL" id="QWZ09980.1"/>
    </source>
</evidence>
<dbReference type="InterPro" id="IPR002818">
    <property type="entry name" value="DJ-1/PfpI"/>
</dbReference>
<keyword evidence="2" id="KW-1133">Transmembrane helix</keyword>
<proteinExistence type="predicted"/>
<keyword evidence="3" id="KW-0732">Signal</keyword>
<feature type="transmembrane region" description="Helical" evidence="2">
    <location>
        <begin position="439"/>
        <end position="459"/>
    </location>
</feature>
<keyword evidence="6" id="KW-1185">Reference proteome</keyword>
<dbReference type="InterPro" id="IPR052158">
    <property type="entry name" value="INH-QAR"/>
</dbReference>
<evidence type="ECO:0000256" key="1">
    <source>
        <dbReference type="SAM" id="MobiDB-lite"/>
    </source>
</evidence>
<sequence>MNPWPRRVLTTILTLTVALATLAGVAVAGAVVTTRSMHQPVPTRSHPAASTAVPSTGPGSLAGDVSGQNGRRLVVAFVVGTGGTIASDLLAPYDIFSSSPAFRTYVAAADAGPAPLEGGPAVLPTYTFADVDANPALTPDLVVVPALTRPSGSSEAPLRTWVTRQHDDGARVLGVCTGSLVLAATGMLDGLHATSHWSRIHALEADHPRVHWVRGRRYVEDGSVTTSAAVTSGVPAALHLVAELAGPAEAQRVADLHPELRWTPTETTSIAADHFTGSDWPVGLDYVMPWFRPTVGVALRDGVGELDATAAFEVYSQSAAARTVALGPGDTVRTQHGLVLLTTRLVHAPHLTRVLVPGTRTSGAFDARLRAWADNRHLAVERLADRSGPDGPGGGGFAAALQDLADHTDGATALTTAKMVGYPAGGLHLGSRHRSWRTVLLGILGLALAVLVGRAPVALARRRRPMRRAEDSREGSVSPASQTRGSA</sequence>
<feature type="compositionally biased region" description="Polar residues" evidence="1">
    <location>
        <begin position="478"/>
        <end position="487"/>
    </location>
</feature>
<dbReference type="EMBL" id="CP077062">
    <property type="protein sequence ID" value="QWZ09980.1"/>
    <property type="molecule type" value="Genomic_DNA"/>
</dbReference>
<dbReference type="AlphaFoldDB" id="A0A975Y1Y1"/>
<evidence type="ECO:0000259" key="4">
    <source>
        <dbReference type="Pfam" id="PF01965"/>
    </source>
</evidence>
<feature type="region of interest" description="Disordered" evidence="1">
    <location>
        <begin position="462"/>
        <end position="487"/>
    </location>
</feature>
<keyword evidence="2" id="KW-0812">Transmembrane</keyword>
<evidence type="ECO:0000256" key="2">
    <source>
        <dbReference type="SAM" id="Phobius"/>
    </source>
</evidence>
<reference evidence="5" key="1">
    <citation type="submission" date="2021-06" db="EMBL/GenBank/DDBJ databases">
        <title>Complete genome sequence of Nocardioides sp. G188.</title>
        <authorList>
            <person name="Im W.-T."/>
        </authorList>
    </citation>
    <scope>NUCLEOTIDE SEQUENCE</scope>
    <source>
        <strain evidence="5">G188</strain>
    </source>
</reference>
<dbReference type="PANTHER" id="PTHR43130">
    <property type="entry name" value="ARAC-FAMILY TRANSCRIPTIONAL REGULATOR"/>
    <property type="match status" value="1"/>
</dbReference>
<dbReference type="Pfam" id="PF01965">
    <property type="entry name" value="DJ-1_PfpI"/>
    <property type="match status" value="1"/>
</dbReference>
<protein>
    <submittedName>
        <fullName evidence="5">DJ-1/PfpI family protein</fullName>
    </submittedName>
</protein>
<feature type="signal peptide" evidence="3">
    <location>
        <begin position="1"/>
        <end position="28"/>
    </location>
</feature>